<evidence type="ECO:0000313" key="8">
    <source>
        <dbReference type="EMBL" id="SPT69517.1"/>
    </source>
</evidence>
<dbReference type="RefSeq" id="WP_113743681.1">
    <property type="nucleotide sequence ID" value="NZ_UAPU01000007.1"/>
</dbReference>
<feature type="transmembrane region" description="Helical" evidence="7">
    <location>
        <begin position="227"/>
        <end position="245"/>
    </location>
</feature>
<dbReference type="Proteomes" id="UP000250086">
    <property type="component" value="Unassembled WGS sequence"/>
</dbReference>
<keyword evidence="2" id="KW-0813">Transport</keyword>
<evidence type="ECO:0000313" key="9">
    <source>
        <dbReference type="Proteomes" id="UP000250086"/>
    </source>
</evidence>
<dbReference type="GO" id="GO:0055085">
    <property type="term" value="P:transmembrane transport"/>
    <property type="evidence" value="ECO:0007669"/>
    <property type="project" value="InterPro"/>
</dbReference>
<evidence type="ECO:0000256" key="6">
    <source>
        <dbReference type="ARBA" id="ARBA00023136"/>
    </source>
</evidence>
<reference evidence="8 9" key="1">
    <citation type="submission" date="2018-06" db="EMBL/GenBank/DDBJ databases">
        <authorList>
            <consortium name="Pathogen Informatics"/>
            <person name="Doyle S."/>
        </authorList>
    </citation>
    <scope>NUCLEOTIDE SEQUENCE [LARGE SCALE GENOMIC DNA]</scope>
    <source>
        <strain evidence="8 9">NCTC13093</strain>
    </source>
</reference>
<keyword evidence="5 7" id="KW-1133">Transmembrane helix</keyword>
<evidence type="ECO:0000256" key="1">
    <source>
        <dbReference type="ARBA" id="ARBA00004141"/>
    </source>
</evidence>
<comment type="subcellular location">
    <subcellularLocation>
        <location evidence="1">Membrane</location>
        <topology evidence="1">Multi-pass membrane protein</topology>
    </subcellularLocation>
</comment>
<feature type="transmembrane region" description="Helical" evidence="7">
    <location>
        <begin position="61"/>
        <end position="81"/>
    </location>
</feature>
<sequence>MSAALSNAFTILFIIFLSYFLKRIRLLSLDVAKRMSYVVMYITLPCTILVSTNGIKLDLSLTSILLISLCINIILLCVGYFTQRSAKMRIFTMINLTGFNIGNFVIPFMAGALSSRDFMVICMFDIINALFVFGGAYSLALFFNKGASNDSTITLKAILKEMSKSLPFYSYIVAIFMAACSLTWPETLLHTYKTLSGSNTFLCMMVVGIAISFRIRLEQVKKLAYMLLLRYSTCFVLTLAVWFLLPLDASVRIVIMVILAAPVPSVAPILTIKAVPEYAEDSANLNTLCIMVSLCIMIAFNTLIPFLLA</sequence>
<feature type="transmembrane region" description="Helical" evidence="7">
    <location>
        <begin position="93"/>
        <end position="112"/>
    </location>
</feature>
<dbReference type="EMBL" id="UAPV01000001">
    <property type="protein sequence ID" value="SPT69517.1"/>
    <property type="molecule type" value="Genomic_DNA"/>
</dbReference>
<dbReference type="AlphaFoldDB" id="A0A2X0VW88"/>
<keyword evidence="3" id="KW-1003">Cell membrane</keyword>
<dbReference type="OrthoDB" id="3238334at2"/>
<feature type="transmembrane region" description="Helical" evidence="7">
    <location>
        <begin position="165"/>
        <end position="184"/>
    </location>
</feature>
<feature type="transmembrane region" description="Helical" evidence="7">
    <location>
        <begin position="36"/>
        <end position="55"/>
    </location>
</feature>
<keyword evidence="4 7" id="KW-0812">Transmembrane</keyword>
<evidence type="ECO:0000256" key="3">
    <source>
        <dbReference type="ARBA" id="ARBA00022475"/>
    </source>
</evidence>
<feature type="transmembrane region" description="Helical" evidence="7">
    <location>
        <begin position="6"/>
        <end position="24"/>
    </location>
</feature>
<protein>
    <recommendedName>
        <fullName evidence="10">Auxin efflux carrier</fullName>
    </recommendedName>
</protein>
<feature type="transmembrane region" description="Helical" evidence="7">
    <location>
        <begin position="284"/>
        <end position="308"/>
    </location>
</feature>
<dbReference type="PANTHER" id="PTHR36838:SF3">
    <property type="entry name" value="TRANSPORTER AUXIN EFFLUX CARRIER EC FAMILY"/>
    <property type="match status" value="1"/>
</dbReference>
<feature type="transmembrane region" description="Helical" evidence="7">
    <location>
        <begin position="118"/>
        <end position="144"/>
    </location>
</feature>
<organism evidence="8 9">
    <name type="scientific">Anaerobiospirillum thomasii</name>
    <dbReference type="NCBI Taxonomy" id="179995"/>
    <lineage>
        <taxon>Bacteria</taxon>
        <taxon>Pseudomonadati</taxon>
        <taxon>Pseudomonadota</taxon>
        <taxon>Gammaproteobacteria</taxon>
        <taxon>Aeromonadales</taxon>
        <taxon>Succinivibrionaceae</taxon>
        <taxon>Anaerobiospirillum</taxon>
    </lineage>
</organism>
<keyword evidence="9" id="KW-1185">Reference proteome</keyword>
<accession>A0A2X0VW88</accession>
<dbReference type="InterPro" id="IPR004776">
    <property type="entry name" value="Mem_transp_PIN-like"/>
</dbReference>
<evidence type="ECO:0000256" key="7">
    <source>
        <dbReference type="SAM" id="Phobius"/>
    </source>
</evidence>
<feature type="transmembrane region" description="Helical" evidence="7">
    <location>
        <begin position="251"/>
        <end position="272"/>
    </location>
</feature>
<gene>
    <name evidence="8" type="ORF">NCTC13093_00894</name>
</gene>
<dbReference type="GO" id="GO:0016020">
    <property type="term" value="C:membrane"/>
    <property type="evidence" value="ECO:0007669"/>
    <property type="project" value="UniProtKB-SubCell"/>
</dbReference>
<evidence type="ECO:0008006" key="10">
    <source>
        <dbReference type="Google" id="ProtNLM"/>
    </source>
</evidence>
<feature type="transmembrane region" description="Helical" evidence="7">
    <location>
        <begin position="196"/>
        <end position="215"/>
    </location>
</feature>
<proteinExistence type="predicted"/>
<evidence type="ECO:0000256" key="4">
    <source>
        <dbReference type="ARBA" id="ARBA00022692"/>
    </source>
</evidence>
<dbReference type="PANTHER" id="PTHR36838">
    <property type="entry name" value="AUXIN EFFLUX CARRIER FAMILY PROTEIN"/>
    <property type="match status" value="1"/>
</dbReference>
<evidence type="ECO:0000256" key="5">
    <source>
        <dbReference type="ARBA" id="ARBA00022989"/>
    </source>
</evidence>
<name>A0A2X0VW88_9GAMM</name>
<dbReference type="Pfam" id="PF03547">
    <property type="entry name" value="Mem_trans"/>
    <property type="match status" value="1"/>
</dbReference>
<evidence type="ECO:0000256" key="2">
    <source>
        <dbReference type="ARBA" id="ARBA00022448"/>
    </source>
</evidence>
<keyword evidence="6 7" id="KW-0472">Membrane</keyword>